<dbReference type="Proteomes" id="UP001596157">
    <property type="component" value="Unassembled WGS sequence"/>
</dbReference>
<evidence type="ECO:0000313" key="2">
    <source>
        <dbReference type="Proteomes" id="UP001596157"/>
    </source>
</evidence>
<dbReference type="RefSeq" id="WP_378248920.1">
    <property type="nucleotide sequence ID" value="NZ_JBHSKF010000009.1"/>
</dbReference>
<organism evidence="1 2">
    <name type="scientific">Actinokineospora guangxiensis</name>
    <dbReference type="NCBI Taxonomy" id="1490288"/>
    <lineage>
        <taxon>Bacteria</taxon>
        <taxon>Bacillati</taxon>
        <taxon>Actinomycetota</taxon>
        <taxon>Actinomycetes</taxon>
        <taxon>Pseudonocardiales</taxon>
        <taxon>Pseudonocardiaceae</taxon>
        <taxon>Actinokineospora</taxon>
    </lineage>
</organism>
<sequence length="184" mass="19121">MSSLLRLALVEVRHHPATPGRTTGPGGALATFTALRAAQRRRAPRPVTISTAETHGGQDTIATLKLDYTGSIGPVDVRLLPDVPASMVSVAVSRAVHSARPRCVVVGPTLARLWDAHNGLPTVSAHRDLTTVGVWSAFAALLPAWSARPGRVAVLDYDPAVQAIGIATVDVAMADTSWTAAAAA</sequence>
<dbReference type="EMBL" id="JBHSKF010000009">
    <property type="protein sequence ID" value="MFC5289076.1"/>
    <property type="molecule type" value="Genomic_DNA"/>
</dbReference>
<keyword evidence="2" id="KW-1185">Reference proteome</keyword>
<proteinExistence type="predicted"/>
<name>A0ABW0EQL1_9PSEU</name>
<accession>A0ABW0EQL1</accession>
<comment type="caution">
    <text evidence="1">The sequence shown here is derived from an EMBL/GenBank/DDBJ whole genome shotgun (WGS) entry which is preliminary data.</text>
</comment>
<reference evidence="2" key="1">
    <citation type="journal article" date="2019" name="Int. J. Syst. Evol. Microbiol.">
        <title>The Global Catalogue of Microorganisms (GCM) 10K type strain sequencing project: providing services to taxonomists for standard genome sequencing and annotation.</title>
        <authorList>
            <consortium name="The Broad Institute Genomics Platform"/>
            <consortium name="The Broad Institute Genome Sequencing Center for Infectious Disease"/>
            <person name="Wu L."/>
            <person name="Ma J."/>
        </authorList>
    </citation>
    <scope>NUCLEOTIDE SEQUENCE [LARGE SCALE GENOMIC DNA]</scope>
    <source>
        <strain evidence="2">CCUG 59778</strain>
    </source>
</reference>
<gene>
    <name evidence="1" type="ORF">ACFPM7_18660</name>
</gene>
<evidence type="ECO:0000313" key="1">
    <source>
        <dbReference type="EMBL" id="MFC5289076.1"/>
    </source>
</evidence>
<protein>
    <submittedName>
        <fullName evidence="1">Uncharacterized protein</fullName>
    </submittedName>
</protein>